<dbReference type="InterPro" id="IPR000531">
    <property type="entry name" value="Beta-barrel_TonB"/>
</dbReference>
<dbReference type="InterPro" id="IPR039426">
    <property type="entry name" value="TonB-dep_rcpt-like"/>
</dbReference>
<dbReference type="SMART" id="SM00965">
    <property type="entry name" value="STN"/>
    <property type="match status" value="1"/>
</dbReference>
<evidence type="ECO:0000256" key="14">
    <source>
        <dbReference type="SAM" id="SignalP"/>
    </source>
</evidence>
<evidence type="ECO:0000256" key="7">
    <source>
        <dbReference type="ARBA" id="ARBA00023004"/>
    </source>
</evidence>
<accession>S3N6N9</accession>
<dbReference type="PROSITE" id="PS01156">
    <property type="entry name" value="TONB_DEPENDENT_REC_2"/>
    <property type="match status" value="1"/>
</dbReference>
<dbReference type="Pfam" id="PF07660">
    <property type="entry name" value="STN"/>
    <property type="match status" value="1"/>
</dbReference>
<evidence type="ECO:0000256" key="11">
    <source>
        <dbReference type="PROSITE-ProRule" id="PRU01360"/>
    </source>
</evidence>
<keyword evidence="6 14" id="KW-0732">Signal</keyword>
<dbReference type="RefSeq" id="WP_016655716.1">
    <property type="nucleotide sequence ID" value="NZ_KE340352.1"/>
</dbReference>
<feature type="chain" id="PRO_5004523589" description="Secretin/TonB short N-terminal domain-containing protein" evidence="14">
    <location>
        <begin position="23"/>
        <end position="981"/>
    </location>
</feature>
<dbReference type="HOGENOM" id="CLU_008287_19_1_6"/>
<dbReference type="GO" id="GO:0009279">
    <property type="term" value="C:cell outer membrane"/>
    <property type="evidence" value="ECO:0007669"/>
    <property type="project" value="UniProtKB-SubCell"/>
</dbReference>
<keyword evidence="2 11" id="KW-0813">Transport</keyword>
<evidence type="ECO:0000256" key="8">
    <source>
        <dbReference type="ARBA" id="ARBA00023077"/>
    </source>
</evidence>
<keyword evidence="17" id="KW-1185">Reference proteome</keyword>
<sequence length="981" mass="109419">MRFKRQTLAVLINMICVGGVYAQAEVVTASLVQKKIYQIPAGDLVKVLSQFSTQAGVVFSFNASVLKNMQSSGLTGSYSVEQGFEKILTNTGYTAVKRGDIYVLLQSSTTQSSDIYPTPTHLLSKDKNILRLSTITLYATENDPADDVYKKASSSTYLSAEQLNRFGRISPADILKGVAGVQTGDTRNGGALDVNIRGIQGMGRVQVTVDGSQQSMETYRGYGGTQNRSYISADLISNITIDKGPSQHAGASGAIGGTVAMQTLGVQDILKTDQDTGFRITGNLWTNSVDPQLNAPRGSFMQVPARQAPAEMSQFKGRSGSIAFAKTTALVDVVAAYAIQHQGNYFAGKHGSQRYEETNKKTVTDMFRPGEEVMNSSNQSESFLLKTVIRPSDHQSLELGYRHYDGEFGEIMGSALIRGEGISQWPVGSMKINSYTTKYQFKPDNPLINLTVNAWLTDAKSHQLNAGPTAPDSQISVLGSNYRWAKLRNTRWGFDFNNIMTFSPSIGEFAWTVGGSYLEEDVKPDDVLITQNDYNNNKVLRDAKRKEGSLLTQLSYKPIDALEFQVGGRYTKYENTDRNRFSQLEHVFDQKPFKTIRVSGRLPNGFIGQLGSTKWYPDQNGIYQESDNPVNIYKNGQDPNFKIENYKGEQFTVQEFEELYGKIENISYMRNDQSEQKGTYLGTQYQLSEPVKTEGEAFAPFVGVSYKINPYSQIYVNYREAIRVPGLFETTMGMQSGLTYANPDLKPERTQNWEIGLSAFKDGLLTDHDAARIKVSYFDNHIKNFITRYLLTQTQGPLPQTLEMYNAESFSVTGVELQSSYDMGRFFSDLAVTKYFKAETCDAKAAQILAKNKYRGNPTACVSGGFEGSYVNTQNPPEYTIGLTMGTRWLDDKLTIGARLTKNSGPISKLDRAWQGQTTTPQIYYHPTEIIDAFVNYDYNQAMNINFSVDNITNRYYLDPLAQSLMPAPGRNYRLALQYKF</sequence>
<keyword evidence="9 11" id="KW-0472">Membrane</keyword>
<evidence type="ECO:0000313" key="16">
    <source>
        <dbReference type="EMBL" id="EPF75640.1"/>
    </source>
</evidence>
<comment type="caution">
    <text evidence="16">The sequence shown here is derived from an EMBL/GenBank/DDBJ whole genome shotgun (WGS) entry which is preliminary data.</text>
</comment>
<dbReference type="InterPro" id="IPR036942">
    <property type="entry name" value="Beta-barrel_TonB_sf"/>
</dbReference>
<protein>
    <recommendedName>
        <fullName evidence="15">Secretin/TonB short N-terminal domain-containing protein</fullName>
    </recommendedName>
</protein>
<dbReference type="InterPro" id="IPR012910">
    <property type="entry name" value="Plug_dom"/>
</dbReference>
<dbReference type="InterPro" id="IPR037066">
    <property type="entry name" value="Plug_dom_sf"/>
</dbReference>
<evidence type="ECO:0000256" key="10">
    <source>
        <dbReference type="ARBA" id="ARBA00023237"/>
    </source>
</evidence>
<reference evidence="16 17" key="1">
    <citation type="submission" date="2013-06" db="EMBL/GenBank/DDBJ databases">
        <title>The Genome Sequence of Acinetobacter rudis CIP 110305.</title>
        <authorList>
            <consortium name="The Broad Institute Genome Sequencing Platform"/>
            <consortium name="The Broad Institute Genome Sequencing Center for Infectious Disease"/>
            <person name="Cerqueira G."/>
            <person name="Feldgarden M."/>
            <person name="Courvalin P."/>
            <person name="Perichon B."/>
            <person name="Grillot-Courvalin C."/>
            <person name="Clermont D."/>
            <person name="Rocha E."/>
            <person name="Yoon E.-J."/>
            <person name="Nemec A."/>
            <person name="Young S.K."/>
            <person name="Zeng Q."/>
            <person name="Gargeya S."/>
            <person name="Fitzgerald M."/>
            <person name="Abouelleil A."/>
            <person name="Alvarado L."/>
            <person name="Berlin A.M."/>
            <person name="Chapman S.B."/>
            <person name="Dewar J."/>
            <person name="Goldberg J."/>
            <person name="Griggs A."/>
            <person name="Gujja S."/>
            <person name="Hansen M."/>
            <person name="Howarth C."/>
            <person name="Imamovic A."/>
            <person name="Larimer J."/>
            <person name="McCowan C."/>
            <person name="Murphy C."/>
            <person name="Pearson M."/>
            <person name="Priest M."/>
            <person name="Roberts A."/>
            <person name="Saif S."/>
            <person name="Shea T."/>
            <person name="Sykes S."/>
            <person name="Wortman J."/>
            <person name="Nusbaum C."/>
            <person name="Birren B."/>
        </authorList>
    </citation>
    <scope>NUCLEOTIDE SEQUENCE [LARGE SCALE GENOMIC DNA]</scope>
    <source>
        <strain evidence="16 17">CIP 110305</strain>
    </source>
</reference>
<dbReference type="InterPro" id="IPR010917">
    <property type="entry name" value="TonB_rcpt_CS"/>
</dbReference>
<name>S3N6N9_9GAMM</name>
<evidence type="ECO:0000259" key="15">
    <source>
        <dbReference type="SMART" id="SM00965"/>
    </source>
</evidence>
<feature type="short sequence motif" description="TonB C-terminal box" evidence="12">
    <location>
        <begin position="964"/>
        <end position="981"/>
    </location>
</feature>
<dbReference type="InterPro" id="IPR011662">
    <property type="entry name" value="Secretin/TonB_short_N"/>
</dbReference>
<evidence type="ECO:0000256" key="3">
    <source>
        <dbReference type="ARBA" id="ARBA00022452"/>
    </source>
</evidence>
<evidence type="ECO:0000256" key="5">
    <source>
        <dbReference type="ARBA" id="ARBA00022692"/>
    </source>
</evidence>
<dbReference type="PROSITE" id="PS52016">
    <property type="entry name" value="TONB_DEPENDENT_REC_3"/>
    <property type="match status" value="1"/>
</dbReference>
<evidence type="ECO:0000256" key="6">
    <source>
        <dbReference type="ARBA" id="ARBA00022729"/>
    </source>
</evidence>
<gene>
    <name evidence="16" type="ORF">F945_01307</name>
</gene>
<dbReference type="EMBL" id="ATGI01000013">
    <property type="protein sequence ID" value="EPF75640.1"/>
    <property type="molecule type" value="Genomic_DNA"/>
</dbReference>
<evidence type="ECO:0000256" key="9">
    <source>
        <dbReference type="ARBA" id="ARBA00023136"/>
    </source>
</evidence>
<dbReference type="Pfam" id="PF07715">
    <property type="entry name" value="Plug"/>
    <property type="match status" value="1"/>
</dbReference>
<feature type="domain" description="Secretin/TonB short N-terminal" evidence="15">
    <location>
        <begin position="57"/>
        <end position="107"/>
    </location>
</feature>
<dbReference type="Pfam" id="PF00593">
    <property type="entry name" value="TonB_dep_Rec_b-barrel"/>
    <property type="match status" value="1"/>
</dbReference>
<evidence type="ECO:0000313" key="17">
    <source>
        <dbReference type="Proteomes" id="UP000014568"/>
    </source>
</evidence>
<dbReference type="PANTHER" id="PTHR30442:SF0">
    <property type="entry name" value="FE(3+) DICITRATE TRANSPORT PROTEIN FECA"/>
    <property type="match status" value="1"/>
</dbReference>
<evidence type="ECO:0000256" key="1">
    <source>
        <dbReference type="ARBA" id="ARBA00004571"/>
    </source>
</evidence>
<organism evidence="16 17">
    <name type="scientific">Acinetobacter rudis CIP 110305</name>
    <dbReference type="NCBI Taxonomy" id="421052"/>
    <lineage>
        <taxon>Bacteria</taxon>
        <taxon>Pseudomonadati</taxon>
        <taxon>Pseudomonadota</taxon>
        <taxon>Gammaproteobacteria</taxon>
        <taxon>Moraxellales</taxon>
        <taxon>Moraxellaceae</taxon>
        <taxon>Acinetobacter</taxon>
    </lineage>
</organism>
<evidence type="ECO:0000256" key="12">
    <source>
        <dbReference type="PROSITE-ProRule" id="PRU10144"/>
    </source>
</evidence>
<dbReference type="eggNOG" id="COG4771">
    <property type="taxonomic scope" value="Bacteria"/>
</dbReference>
<dbReference type="Gene3D" id="2.40.170.20">
    <property type="entry name" value="TonB-dependent receptor, beta-barrel domain"/>
    <property type="match status" value="1"/>
</dbReference>
<proteinExistence type="inferred from homology"/>
<dbReference type="Gene3D" id="3.55.50.30">
    <property type="match status" value="1"/>
</dbReference>
<dbReference type="SUPFAM" id="SSF56935">
    <property type="entry name" value="Porins"/>
    <property type="match status" value="1"/>
</dbReference>
<dbReference type="GO" id="GO:0033214">
    <property type="term" value="P:siderophore-iron import into cell"/>
    <property type="evidence" value="ECO:0007669"/>
    <property type="project" value="TreeGrafter"/>
</dbReference>
<dbReference type="PANTHER" id="PTHR30442">
    <property type="entry name" value="IRON III DICITRATE TRANSPORT PROTEIN FECA"/>
    <property type="match status" value="1"/>
</dbReference>
<dbReference type="Gene3D" id="2.170.130.10">
    <property type="entry name" value="TonB-dependent receptor, plug domain"/>
    <property type="match status" value="1"/>
</dbReference>
<keyword evidence="3 11" id="KW-1134">Transmembrane beta strand</keyword>
<dbReference type="PATRIC" id="fig|421052.3.peg.1279"/>
<feature type="signal peptide" evidence="14">
    <location>
        <begin position="1"/>
        <end position="22"/>
    </location>
</feature>
<keyword evidence="4" id="KW-0410">Iron transport</keyword>
<dbReference type="OrthoDB" id="6046653at2"/>
<keyword evidence="8 13" id="KW-0798">TonB box</keyword>
<dbReference type="AlphaFoldDB" id="S3N6N9"/>
<comment type="similarity">
    <text evidence="11 13">Belongs to the TonB-dependent receptor family.</text>
</comment>
<keyword evidence="4" id="KW-0406">Ion transport</keyword>
<keyword evidence="5 11" id="KW-0812">Transmembrane</keyword>
<keyword evidence="10 11" id="KW-0998">Cell outer membrane</keyword>
<dbReference type="STRING" id="632955.GCA_000829675_02201"/>
<dbReference type="Proteomes" id="UP000014568">
    <property type="component" value="Unassembled WGS sequence"/>
</dbReference>
<evidence type="ECO:0000256" key="13">
    <source>
        <dbReference type="RuleBase" id="RU003357"/>
    </source>
</evidence>
<dbReference type="eggNOG" id="COG1629">
    <property type="taxonomic scope" value="Bacteria"/>
</dbReference>
<keyword evidence="7" id="KW-0408">Iron</keyword>
<comment type="subcellular location">
    <subcellularLocation>
        <location evidence="1 11">Cell outer membrane</location>
        <topology evidence="1 11">Multi-pass membrane protein</topology>
    </subcellularLocation>
</comment>
<evidence type="ECO:0000256" key="4">
    <source>
        <dbReference type="ARBA" id="ARBA00022496"/>
    </source>
</evidence>
<evidence type="ECO:0000256" key="2">
    <source>
        <dbReference type="ARBA" id="ARBA00022448"/>
    </source>
</evidence>